<dbReference type="Gene3D" id="1.50.40.10">
    <property type="entry name" value="Mitochondrial carrier domain"/>
    <property type="match status" value="1"/>
</dbReference>
<evidence type="ECO:0000256" key="4">
    <source>
        <dbReference type="ARBA" id="ARBA00022692"/>
    </source>
</evidence>
<accession>A0ABM4CVD5</accession>
<feature type="repeat" description="Solcar" evidence="10">
    <location>
        <begin position="139"/>
        <end position="224"/>
    </location>
</feature>
<evidence type="ECO:0000256" key="9">
    <source>
        <dbReference type="ARBA" id="ARBA00023136"/>
    </source>
</evidence>
<dbReference type="GeneID" id="100202574"/>
<protein>
    <submittedName>
        <fullName evidence="13">Mitochondrial glutathione transporter SLC25A40 isoform X2</fullName>
    </submittedName>
</protein>
<evidence type="ECO:0000256" key="11">
    <source>
        <dbReference type="RuleBase" id="RU000488"/>
    </source>
</evidence>
<keyword evidence="9 10" id="KW-0472">Membrane</keyword>
<name>A0ABM4CVD5_HYDVU</name>
<evidence type="ECO:0000256" key="10">
    <source>
        <dbReference type="PROSITE-ProRule" id="PRU00282"/>
    </source>
</evidence>
<sequence length="331" mass="36966">MSTSVDLYPTQQMIASSAGALLVALITTPLDVVKVRLQAQLKTESVRCSVFKELVSVCYCANPPLFNSPVLCTIHGNIHTVPRFSSTMDAFFKIAKFEGFATLWKGLSPYLVQMVPQTVIYFTAYDQLKVKFGYVEGKASVIAPLSAGVTARTFAVVAMSPIEMLRTKLQSKKNLGYRELVKNLQTTINGEGIFCLWKGIGPTLFRDVPFSGFYWMFYELLKSNNPSPTLFSTFLSGAISGMFAAGLTTPFDVVKTYRQIELGEIKNGKHVSRFTFAVMIRLYKTKGFSSLFTGLYPRLMKVSLSCAVMISTYEYGKKYFTNRNHLSLKEI</sequence>
<dbReference type="PANTHER" id="PTHR45760:SF2">
    <property type="entry name" value="FI19922P1-RELATED"/>
    <property type="match status" value="1"/>
</dbReference>
<evidence type="ECO:0000256" key="1">
    <source>
        <dbReference type="ARBA" id="ARBA00004448"/>
    </source>
</evidence>
<keyword evidence="8" id="KW-0496">Mitochondrion</keyword>
<evidence type="ECO:0000256" key="7">
    <source>
        <dbReference type="ARBA" id="ARBA00022989"/>
    </source>
</evidence>
<dbReference type="Proteomes" id="UP001652625">
    <property type="component" value="Chromosome 11"/>
</dbReference>
<comment type="subcellular location">
    <subcellularLocation>
        <location evidence="1">Mitochondrion inner membrane</location>
        <topology evidence="1">Multi-pass membrane protein</topology>
    </subcellularLocation>
</comment>
<feature type="repeat" description="Solcar" evidence="10">
    <location>
        <begin position="228"/>
        <end position="319"/>
    </location>
</feature>
<gene>
    <name evidence="13" type="primary">LOC100202574</name>
</gene>
<keyword evidence="4 10" id="KW-0812">Transmembrane</keyword>
<proteinExistence type="inferred from homology"/>
<evidence type="ECO:0000256" key="6">
    <source>
        <dbReference type="ARBA" id="ARBA00022792"/>
    </source>
</evidence>
<dbReference type="SUPFAM" id="SSF103506">
    <property type="entry name" value="Mitochondrial carrier"/>
    <property type="match status" value="1"/>
</dbReference>
<dbReference type="InterPro" id="IPR018108">
    <property type="entry name" value="MCP_transmembrane"/>
</dbReference>
<dbReference type="PANTHER" id="PTHR45760">
    <property type="entry name" value="FI19922P1-RELATED"/>
    <property type="match status" value="1"/>
</dbReference>
<dbReference type="RefSeq" id="XP_065665874.1">
    <property type="nucleotide sequence ID" value="XM_065809802.1"/>
</dbReference>
<evidence type="ECO:0000313" key="13">
    <source>
        <dbReference type="RefSeq" id="XP_065665874.1"/>
    </source>
</evidence>
<dbReference type="PROSITE" id="PS50920">
    <property type="entry name" value="SOLCAR"/>
    <property type="match status" value="3"/>
</dbReference>
<keyword evidence="12" id="KW-1185">Reference proteome</keyword>
<evidence type="ECO:0000256" key="2">
    <source>
        <dbReference type="ARBA" id="ARBA00006375"/>
    </source>
</evidence>
<comment type="similarity">
    <text evidence="2 11">Belongs to the mitochondrial carrier (TC 2.A.29) family.</text>
</comment>
<keyword evidence="3 11" id="KW-0813">Transport</keyword>
<evidence type="ECO:0000313" key="12">
    <source>
        <dbReference type="Proteomes" id="UP001652625"/>
    </source>
</evidence>
<dbReference type="InterPro" id="IPR045315">
    <property type="entry name" value="Mtm1-like"/>
</dbReference>
<dbReference type="InterPro" id="IPR023395">
    <property type="entry name" value="MCP_dom_sf"/>
</dbReference>
<feature type="repeat" description="Solcar" evidence="10">
    <location>
        <begin position="10"/>
        <end position="131"/>
    </location>
</feature>
<keyword evidence="5" id="KW-0677">Repeat</keyword>
<evidence type="ECO:0000256" key="8">
    <source>
        <dbReference type="ARBA" id="ARBA00023128"/>
    </source>
</evidence>
<evidence type="ECO:0000256" key="3">
    <source>
        <dbReference type="ARBA" id="ARBA00022448"/>
    </source>
</evidence>
<reference evidence="13" key="1">
    <citation type="submission" date="2025-08" db="UniProtKB">
        <authorList>
            <consortium name="RefSeq"/>
        </authorList>
    </citation>
    <scope>IDENTIFICATION</scope>
</reference>
<keyword evidence="7" id="KW-1133">Transmembrane helix</keyword>
<organism evidence="12 13">
    <name type="scientific">Hydra vulgaris</name>
    <name type="common">Hydra</name>
    <name type="synonym">Hydra attenuata</name>
    <dbReference type="NCBI Taxonomy" id="6087"/>
    <lineage>
        <taxon>Eukaryota</taxon>
        <taxon>Metazoa</taxon>
        <taxon>Cnidaria</taxon>
        <taxon>Hydrozoa</taxon>
        <taxon>Hydroidolina</taxon>
        <taxon>Anthoathecata</taxon>
        <taxon>Aplanulata</taxon>
        <taxon>Hydridae</taxon>
        <taxon>Hydra</taxon>
    </lineage>
</organism>
<evidence type="ECO:0000256" key="5">
    <source>
        <dbReference type="ARBA" id="ARBA00022737"/>
    </source>
</evidence>
<dbReference type="Pfam" id="PF00153">
    <property type="entry name" value="Mito_carr"/>
    <property type="match status" value="4"/>
</dbReference>
<keyword evidence="6" id="KW-0999">Mitochondrion inner membrane</keyword>